<dbReference type="SUPFAM" id="SSF53756">
    <property type="entry name" value="UDP-Glycosyltransferase/glycogen phosphorylase"/>
    <property type="match status" value="1"/>
</dbReference>
<feature type="region of interest" description="Disordered" evidence="1">
    <location>
        <begin position="1"/>
        <end position="28"/>
    </location>
</feature>
<organism evidence="3 4">
    <name type="scientific">Advenella incenata</name>
    <dbReference type="NCBI Taxonomy" id="267800"/>
    <lineage>
        <taxon>Bacteria</taxon>
        <taxon>Pseudomonadati</taxon>
        <taxon>Pseudomonadota</taxon>
        <taxon>Betaproteobacteria</taxon>
        <taxon>Burkholderiales</taxon>
        <taxon>Alcaligenaceae</taxon>
    </lineage>
</organism>
<dbReference type="RefSeq" id="WP_242612275.1">
    <property type="nucleotide sequence ID" value="NZ_SHKO01000002.1"/>
</dbReference>
<evidence type="ECO:0000259" key="2">
    <source>
        <dbReference type="Pfam" id="PF13439"/>
    </source>
</evidence>
<proteinExistence type="predicted"/>
<protein>
    <submittedName>
        <fullName evidence="3">Glycosyltransferase involved in cell wall biosynthesis</fullName>
    </submittedName>
</protein>
<keyword evidence="3" id="KW-0808">Transferase</keyword>
<dbReference type="InterPro" id="IPR028098">
    <property type="entry name" value="Glyco_trans_4-like_N"/>
</dbReference>
<evidence type="ECO:0000313" key="3">
    <source>
        <dbReference type="EMBL" id="RZT94791.1"/>
    </source>
</evidence>
<feature type="domain" description="Glycosyltransferase subfamily 4-like N-terminal" evidence="2">
    <location>
        <begin position="62"/>
        <end position="224"/>
    </location>
</feature>
<dbReference type="EMBL" id="SHKO01000002">
    <property type="protein sequence ID" value="RZT94791.1"/>
    <property type="molecule type" value="Genomic_DNA"/>
</dbReference>
<dbReference type="Pfam" id="PF13439">
    <property type="entry name" value="Glyco_transf_4"/>
    <property type="match status" value="1"/>
</dbReference>
<dbReference type="PANTHER" id="PTHR12526">
    <property type="entry name" value="GLYCOSYLTRANSFERASE"/>
    <property type="match status" value="1"/>
</dbReference>
<name>A0A4Q7VD07_9BURK</name>
<dbReference type="Pfam" id="PF13692">
    <property type="entry name" value="Glyco_trans_1_4"/>
    <property type="match status" value="1"/>
</dbReference>
<sequence>MTASSQPAGAAGAMSQSAGPDSSVSAPVVAAPTDDANATAATTAAPARKLHVVHVISGLGQGGAEAVLNRLLMAPSNTIEHTLVSFTDDGLYGAGLRDAGINVITLDMKPGKITPRDFVALRRELIRLRPDVVQTWMYHADAIAGLAARTAGIRHIAWGIRNSGENLKSSSKSAWLLARFCGLVSGWLPQTIVCCAQGARARHEQWGYDADKMVVIQNGYDLTRWQPDAQARERLRQQWQLAPDARVIGFVARFNPLKDHRSLIAALAQCKKNGLALHCVLVGKGLDTDNAQLMQWLREADVVDQVILLGMRDDVPAVMNALDVHVLSSLAEGFPNVVAEAMACGVPGVVTDVGDAAVIVGETGWVVPPQNPTALADAIGQAFAAIDAQGRDVIAARVRARVLQEFSLPKMIERYEQTWRAMVADAR</sequence>
<evidence type="ECO:0000313" key="4">
    <source>
        <dbReference type="Proteomes" id="UP000293398"/>
    </source>
</evidence>
<dbReference type="Proteomes" id="UP000293398">
    <property type="component" value="Unassembled WGS sequence"/>
</dbReference>
<gene>
    <name evidence="3" type="ORF">EV681_3217</name>
</gene>
<comment type="caution">
    <text evidence="3">The sequence shown here is derived from an EMBL/GenBank/DDBJ whole genome shotgun (WGS) entry which is preliminary data.</text>
</comment>
<keyword evidence="4" id="KW-1185">Reference proteome</keyword>
<accession>A0A4Q7VD07</accession>
<dbReference type="CDD" id="cd03807">
    <property type="entry name" value="GT4_WbnK-like"/>
    <property type="match status" value="1"/>
</dbReference>
<dbReference type="Gene3D" id="3.40.50.2000">
    <property type="entry name" value="Glycogen Phosphorylase B"/>
    <property type="match status" value="2"/>
</dbReference>
<reference evidence="3 4" key="1">
    <citation type="submission" date="2019-02" db="EMBL/GenBank/DDBJ databases">
        <title>Genomic Encyclopedia of Type Strains, Phase IV (KMG-IV): sequencing the most valuable type-strain genomes for metagenomic binning, comparative biology and taxonomic classification.</title>
        <authorList>
            <person name="Goeker M."/>
        </authorList>
    </citation>
    <scope>NUCLEOTIDE SEQUENCE [LARGE SCALE GENOMIC DNA]</scope>
    <source>
        <strain evidence="3 4">DSM 23814</strain>
    </source>
</reference>
<evidence type="ECO:0000256" key="1">
    <source>
        <dbReference type="SAM" id="MobiDB-lite"/>
    </source>
</evidence>
<dbReference type="GO" id="GO:0016757">
    <property type="term" value="F:glycosyltransferase activity"/>
    <property type="evidence" value="ECO:0007669"/>
    <property type="project" value="UniProtKB-ARBA"/>
</dbReference>
<dbReference type="AlphaFoldDB" id="A0A4Q7VD07"/>